<evidence type="ECO:0000313" key="3">
    <source>
        <dbReference type="EMBL" id="EDQ55385.1"/>
    </source>
</evidence>
<dbReference type="Pfam" id="PF24928">
    <property type="entry name" value="DUF7748"/>
    <property type="match status" value="1"/>
</dbReference>
<feature type="domain" description="DUF7748" evidence="2">
    <location>
        <begin position="6"/>
        <end position="93"/>
    </location>
</feature>
<reference evidence="3" key="1">
    <citation type="journal article" date="2008" name="Science">
        <title>The Physcomitrella genome reveals evolutionary insights into the conquest of land by plants.</title>
        <authorList>
            <person name="Rensing S."/>
            <person name="Lang D."/>
            <person name="Zimmer A."/>
            <person name="Terry A."/>
            <person name="Salamov A."/>
            <person name="Shapiro H."/>
            <person name="Nishiyama T."/>
            <person name="Perroud P.-F."/>
            <person name="Lindquist E."/>
            <person name="Kamisugi Y."/>
            <person name="Tanahashi T."/>
            <person name="Sakakibara K."/>
            <person name="Fujita T."/>
            <person name="Oishi K."/>
            <person name="Shin-I T."/>
            <person name="Kuroki Y."/>
            <person name="Toyoda A."/>
            <person name="Suzuki Y."/>
            <person name="Hashimoto A."/>
            <person name="Yamaguchi K."/>
            <person name="Sugano A."/>
            <person name="Kohara Y."/>
            <person name="Fujiyama A."/>
            <person name="Anterola A."/>
            <person name="Aoki S."/>
            <person name="Ashton N."/>
            <person name="Barbazuk W.B."/>
            <person name="Barker E."/>
            <person name="Bennetzen J."/>
            <person name="Bezanilla M."/>
            <person name="Blankenship R."/>
            <person name="Cho S.H."/>
            <person name="Dutcher S."/>
            <person name="Estelle M."/>
            <person name="Fawcett J.A."/>
            <person name="Gundlach H."/>
            <person name="Hanada K."/>
            <person name="Heyl A."/>
            <person name="Hicks K.A."/>
            <person name="Hugh J."/>
            <person name="Lohr M."/>
            <person name="Mayer K."/>
            <person name="Melkozernov A."/>
            <person name="Murata T."/>
            <person name="Nelson D."/>
            <person name="Pils B."/>
            <person name="Prigge M."/>
            <person name="Reiss B."/>
            <person name="Renner T."/>
            <person name="Rombauts S."/>
            <person name="Rushton P."/>
            <person name="Sanderfoot A."/>
            <person name="Schween G."/>
            <person name="Shiu S.-H."/>
            <person name="Stueber K."/>
            <person name="Theodoulou F.L."/>
            <person name="Tu H."/>
            <person name="Van de Peer Y."/>
            <person name="Verrier P.J."/>
            <person name="Waters E."/>
            <person name="Wood A."/>
            <person name="Yang L."/>
            <person name="Cove D."/>
            <person name="Cuming A."/>
            <person name="Hasebe M."/>
            <person name="Lucas S."/>
            <person name="Mishler D.B."/>
            <person name="Reski R."/>
            <person name="Grigoriev I."/>
            <person name="Quatrano R.S."/>
            <person name="Boore J.L."/>
        </authorList>
    </citation>
    <scope>NUCLEOTIDE SEQUENCE [LARGE SCALE GENOMIC DNA]</scope>
</reference>
<feature type="region of interest" description="Disordered" evidence="1">
    <location>
        <begin position="183"/>
        <end position="211"/>
    </location>
</feature>
<feature type="region of interest" description="Disordered" evidence="1">
    <location>
        <begin position="131"/>
        <end position="153"/>
    </location>
</feature>
<dbReference type="PANTHER" id="PTHR48468:SF1">
    <property type="entry name" value="PLASTOCYANIN-LIKE DOMAIN-CONTAINING PROTEIN"/>
    <property type="match status" value="1"/>
</dbReference>
<organism>
    <name type="scientific">Physcomitrium patens</name>
    <name type="common">Spreading-leaved earth moss</name>
    <name type="synonym">Physcomitrella patens</name>
    <dbReference type="NCBI Taxonomy" id="3218"/>
    <lineage>
        <taxon>Eukaryota</taxon>
        <taxon>Viridiplantae</taxon>
        <taxon>Streptophyta</taxon>
        <taxon>Embryophyta</taxon>
        <taxon>Bryophyta</taxon>
        <taxon>Bryophytina</taxon>
        <taxon>Bryopsida</taxon>
        <taxon>Funariidae</taxon>
        <taxon>Funariales</taxon>
        <taxon>Funariaceae</taxon>
        <taxon>Physcomitrium</taxon>
    </lineage>
</organism>
<feature type="compositionally biased region" description="Basic and acidic residues" evidence="1">
    <location>
        <begin position="141"/>
        <end position="151"/>
    </location>
</feature>
<dbReference type="InterPro" id="IPR056650">
    <property type="entry name" value="DUF7748"/>
</dbReference>
<evidence type="ECO:0000256" key="1">
    <source>
        <dbReference type="SAM" id="MobiDB-lite"/>
    </source>
</evidence>
<name>A9TMG6_PHYPA</name>
<dbReference type="EMBL" id="DS545154">
    <property type="protein sequence ID" value="EDQ55385.1"/>
    <property type="molecule type" value="Genomic_DNA"/>
</dbReference>
<evidence type="ECO:0000259" key="2">
    <source>
        <dbReference type="Pfam" id="PF24928"/>
    </source>
</evidence>
<accession>A9TMG6</accession>
<dbReference type="HOGENOM" id="CLU_1985332_0_0_1"/>
<feature type="compositionally biased region" description="Basic and acidic residues" evidence="1">
    <location>
        <begin position="183"/>
        <end position="192"/>
    </location>
</feature>
<dbReference type="PANTHER" id="PTHR48468">
    <property type="entry name" value="PLASTOCYANIN-LIKE DOMAIN-CONTAINING PROTEIN"/>
    <property type="match status" value="1"/>
</dbReference>
<gene>
    <name evidence="3" type="ORF">PHYPADRAFT_170856</name>
</gene>
<proteinExistence type="predicted"/>
<sequence>MENKLITRVVNRTKQRLTLRIGLHNRFTKLAVIEIGEEYKVKTGLHWTYQELTLETGIFAKKLVISTDDCFESERITIHDLPGGKLEANKVPRTQVPTSEVERTDSTWDSWFCLPQSLSLNLRAIPPTHDCPQLQPFRPSKTPDNEKHLTESRSNVVLLSSDKLDDVDRPAVHRRLYNKRCEMRKGGRRQETTNDPVALSRRSKSGRTAQSRPAWALLHRRTIAAPSPHHRRPISRYLVATSFIIIHPISDAVSQELYFGADHVIIVQRVSDPCPL</sequence>
<protein>
    <submittedName>
        <fullName evidence="3">Predicted protein</fullName>
    </submittedName>
</protein>
<dbReference type="AlphaFoldDB" id="A9TMG6"/>